<dbReference type="GO" id="GO:0006508">
    <property type="term" value="P:proteolysis"/>
    <property type="evidence" value="ECO:0007669"/>
    <property type="project" value="UniProtKB-KW"/>
</dbReference>
<dbReference type="SUPFAM" id="SSF51261">
    <property type="entry name" value="Duplicated hybrid motif"/>
    <property type="match status" value="1"/>
</dbReference>
<comment type="caution">
    <text evidence="10">The sequence shown here is derived from an EMBL/GenBank/DDBJ whole genome shotgun (WGS) entry which is preliminary data.</text>
</comment>
<evidence type="ECO:0000256" key="2">
    <source>
        <dbReference type="ARBA" id="ARBA00004196"/>
    </source>
</evidence>
<dbReference type="AlphaFoldDB" id="A0A2G7T7G3"/>
<dbReference type="PANTHER" id="PTHR21666:SF288">
    <property type="entry name" value="CELL DIVISION PROTEIN YTFB"/>
    <property type="match status" value="1"/>
</dbReference>
<dbReference type="InterPro" id="IPR050570">
    <property type="entry name" value="Cell_wall_metabolism_enzyme"/>
</dbReference>
<reference evidence="10" key="1">
    <citation type="submission" date="2017-10" db="EMBL/GenBank/DDBJ databases">
        <title>Chryseobacterium sp. B5 is a hydrocarbonoclastic and plant growth promoting bacterium.</title>
        <authorList>
            <person name="Thijs S."/>
            <person name="Gkorezis P."/>
            <person name="Van Hamme J."/>
        </authorList>
    </citation>
    <scope>NUCLEOTIDE SEQUENCE</scope>
    <source>
        <strain evidence="10">B5</strain>
    </source>
</reference>
<evidence type="ECO:0000256" key="5">
    <source>
        <dbReference type="ARBA" id="ARBA00022801"/>
    </source>
</evidence>
<evidence type="ECO:0000256" key="3">
    <source>
        <dbReference type="ARBA" id="ARBA00022670"/>
    </source>
</evidence>
<keyword evidence="7" id="KW-0482">Metalloprotease</keyword>
<sequence>MRATQGSDVVKYGLNHASGALVARLTSVIQQHPKRVTAALAAILLTGGGGAFAVANLGPDPADLPVRMLSTPVESLAEGQTLAELTDSVQGMSLYRSEYTRGSDTAETLLQRLGVADPAAAAFMRGNDQVRQHVLGRAGRLVTAETTPDHQLSQLTVRWAPDEDGSFRRLVVERKNNELSTRIETGKLTASPRLAGGIIRSSLFAATDAASIPDAVAMQMADIFQGDVDFRRSLRKGDRFSVVYESLEADGEPLRAGRVLSAEFHNNGKVVQALWFQDEGKAKGDYYTMDGKSRRQAYLTSPVEFSRISSGFAMRMHPIHKTWRAHLGTDFAAATGTKVRTVGDGTVSFAGVQNGYGNVIFVDHANNHTTVYAHLSHIGVTRGQRVEQGDIIGNVGSTGWATGPHLHFEFRVNGEHRDPMTIVQATDAARPVSKAGRAAFDKMAAQMRIELQASNEALALASER</sequence>
<dbReference type="Pfam" id="PF19425">
    <property type="entry name" value="Csd3_N2"/>
    <property type="match status" value="1"/>
</dbReference>
<feature type="domain" description="M23ase beta-sheet core" evidence="8">
    <location>
        <begin position="325"/>
        <end position="419"/>
    </location>
</feature>
<protein>
    <submittedName>
        <fullName evidence="10">Peptidase M23</fullName>
    </submittedName>
</protein>
<dbReference type="Pfam" id="PF01551">
    <property type="entry name" value="Peptidase_M23"/>
    <property type="match status" value="1"/>
</dbReference>
<dbReference type="EMBL" id="PEKC01000033">
    <property type="protein sequence ID" value="PII35830.1"/>
    <property type="molecule type" value="Genomic_DNA"/>
</dbReference>
<keyword evidence="4" id="KW-0479">Metal-binding</keyword>
<dbReference type="Gene3D" id="3.10.450.350">
    <property type="match status" value="2"/>
</dbReference>
<dbReference type="InterPro" id="IPR045834">
    <property type="entry name" value="Csd3_N2"/>
</dbReference>
<keyword evidence="3" id="KW-0645">Protease</keyword>
<gene>
    <name evidence="10" type="ORF">CTI11_11335</name>
</gene>
<dbReference type="GO" id="GO:0046872">
    <property type="term" value="F:metal ion binding"/>
    <property type="evidence" value="ECO:0007669"/>
    <property type="project" value="UniProtKB-KW"/>
</dbReference>
<dbReference type="PANTHER" id="PTHR21666">
    <property type="entry name" value="PEPTIDASE-RELATED"/>
    <property type="match status" value="1"/>
</dbReference>
<name>A0A2G7T7G3_9FLAO</name>
<comment type="subcellular location">
    <subcellularLocation>
        <location evidence="2">Cell envelope</location>
    </subcellularLocation>
</comment>
<keyword evidence="6" id="KW-0862">Zinc</keyword>
<proteinExistence type="predicted"/>
<dbReference type="InterPro" id="IPR016047">
    <property type="entry name" value="M23ase_b-sheet_dom"/>
</dbReference>
<evidence type="ECO:0000313" key="10">
    <source>
        <dbReference type="EMBL" id="PII35830.1"/>
    </source>
</evidence>
<evidence type="ECO:0000259" key="8">
    <source>
        <dbReference type="Pfam" id="PF01551"/>
    </source>
</evidence>
<organism evidence="10">
    <name type="scientific">Chryseobacterium sp. B5</name>
    <dbReference type="NCBI Taxonomy" id="2050562"/>
    <lineage>
        <taxon>Bacteria</taxon>
        <taxon>Pseudomonadati</taxon>
        <taxon>Bacteroidota</taxon>
        <taxon>Flavobacteriia</taxon>
        <taxon>Flavobacteriales</taxon>
        <taxon>Weeksellaceae</taxon>
        <taxon>Chryseobacterium group</taxon>
        <taxon>Chryseobacterium</taxon>
    </lineage>
</organism>
<dbReference type="GO" id="GO:0030313">
    <property type="term" value="C:cell envelope"/>
    <property type="evidence" value="ECO:0007669"/>
    <property type="project" value="UniProtKB-SubCell"/>
</dbReference>
<evidence type="ECO:0000259" key="9">
    <source>
        <dbReference type="Pfam" id="PF19425"/>
    </source>
</evidence>
<evidence type="ECO:0000256" key="1">
    <source>
        <dbReference type="ARBA" id="ARBA00001947"/>
    </source>
</evidence>
<keyword evidence="5" id="KW-0378">Hydrolase</keyword>
<accession>A0A2G7T7G3</accession>
<evidence type="ECO:0000256" key="6">
    <source>
        <dbReference type="ARBA" id="ARBA00022833"/>
    </source>
</evidence>
<dbReference type="Gene3D" id="2.70.70.10">
    <property type="entry name" value="Glucose Permease (Domain IIA)"/>
    <property type="match status" value="1"/>
</dbReference>
<evidence type="ECO:0000256" key="4">
    <source>
        <dbReference type="ARBA" id="ARBA00022723"/>
    </source>
</evidence>
<comment type="cofactor">
    <cofactor evidence="1">
        <name>Zn(2+)</name>
        <dbReference type="ChEBI" id="CHEBI:29105"/>
    </cofactor>
</comment>
<feature type="domain" description="Csd3-like second N-terminal" evidence="9">
    <location>
        <begin position="195"/>
        <end position="312"/>
    </location>
</feature>
<evidence type="ECO:0000256" key="7">
    <source>
        <dbReference type="ARBA" id="ARBA00023049"/>
    </source>
</evidence>
<dbReference type="GO" id="GO:0004222">
    <property type="term" value="F:metalloendopeptidase activity"/>
    <property type="evidence" value="ECO:0007669"/>
    <property type="project" value="TreeGrafter"/>
</dbReference>
<dbReference type="CDD" id="cd12797">
    <property type="entry name" value="M23_peptidase"/>
    <property type="match status" value="1"/>
</dbReference>
<dbReference type="InterPro" id="IPR011055">
    <property type="entry name" value="Dup_hybrid_motif"/>
</dbReference>